<name>A0A835EML8_9POAL</name>
<dbReference type="OrthoDB" id="719076at2759"/>
<comment type="caution">
    <text evidence="2">The sequence shown here is derived from an EMBL/GenBank/DDBJ whole genome shotgun (WGS) entry which is preliminary data.</text>
</comment>
<proteinExistence type="predicted"/>
<dbReference type="AlphaFoldDB" id="A0A835EML8"/>
<evidence type="ECO:0000256" key="1">
    <source>
        <dbReference type="SAM" id="MobiDB-lite"/>
    </source>
</evidence>
<keyword evidence="3" id="KW-1185">Reference proteome</keyword>
<protein>
    <submittedName>
        <fullName evidence="2">Uncharacterized protein</fullName>
    </submittedName>
</protein>
<accession>A0A835EML8</accession>
<feature type="region of interest" description="Disordered" evidence="1">
    <location>
        <begin position="27"/>
        <end position="54"/>
    </location>
</feature>
<sequence length="363" mass="39257">MVTPQHEIHPACKPTNHAELEFKSSNRQAAGGGQQPSAPSWASWPSPPSASSIHRTKPAIATTVRASHLALIGLAFLYHLAGVTTTSECPLVQSRMNTTFPPALPCPSVSAVHADSSPDDDDTLLAACSVTAPPSRMAMLLKALPLLAIPFLPPPVAAVVALSTLATPVRACSVPSSDTFSGLNHGTPTCTVYRYHHGNATVDRGEPFEELRVACPPPHPRRDAAGSDERAPSTAYGHRHDEDPFHGYCSAVLAPKEKAWRIVPVHLPVADPAAVVAAGGDVCYVELEHMDYREGYYIRCPVSDCCHVPVICCTEFPHDAIAAAVRDREHHRRTYCDTVAWDWYINATARPELEGLEYNDELF</sequence>
<reference evidence="2" key="1">
    <citation type="submission" date="2020-07" db="EMBL/GenBank/DDBJ databases">
        <title>Genome sequence and genetic diversity analysis of an under-domesticated orphan crop, white fonio (Digitaria exilis).</title>
        <authorList>
            <person name="Bennetzen J.L."/>
            <person name="Chen S."/>
            <person name="Ma X."/>
            <person name="Wang X."/>
            <person name="Yssel A.E.J."/>
            <person name="Chaluvadi S.R."/>
            <person name="Johnson M."/>
            <person name="Gangashetty P."/>
            <person name="Hamidou F."/>
            <person name="Sanogo M.D."/>
            <person name="Zwaenepoel A."/>
            <person name="Wallace J."/>
            <person name="Van De Peer Y."/>
            <person name="Van Deynze A."/>
        </authorList>
    </citation>
    <scope>NUCLEOTIDE SEQUENCE</scope>
    <source>
        <tissue evidence="2">Leaves</tissue>
    </source>
</reference>
<feature type="region of interest" description="Disordered" evidence="1">
    <location>
        <begin position="216"/>
        <end position="239"/>
    </location>
</feature>
<evidence type="ECO:0000313" key="3">
    <source>
        <dbReference type="Proteomes" id="UP000636709"/>
    </source>
</evidence>
<gene>
    <name evidence="2" type="ORF">HU200_036068</name>
</gene>
<feature type="compositionally biased region" description="Low complexity" evidence="1">
    <location>
        <begin position="36"/>
        <end position="52"/>
    </location>
</feature>
<evidence type="ECO:0000313" key="2">
    <source>
        <dbReference type="EMBL" id="KAF8697466.1"/>
    </source>
</evidence>
<dbReference type="Proteomes" id="UP000636709">
    <property type="component" value="Unassembled WGS sequence"/>
</dbReference>
<organism evidence="2 3">
    <name type="scientific">Digitaria exilis</name>
    <dbReference type="NCBI Taxonomy" id="1010633"/>
    <lineage>
        <taxon>Eukaryota</taxon>
        <taxon>Viridiplantae</taxon>
        <taxon>Streptophyta</taxon>
        <taxon>Embryophyta</taxon>
        <taxon>Tracheophyta</taxon>
        <taxon>Spermatophyta</taxon>
        <taxon>Magnoliopsida</taxon>
        <taxon>Liliopsida</taxon>
        <taxon>Poales</taxon>
        <taxon>Poaceae</taxon>
        <taxon>PACMAD clade</taxon>
        <taxon>Panicoideae</taxon>
        <taxon>Panicodae</taxon>
        <taxon>Paniceae</taxon>
        <taxon>Anthephorinae</taxon>
        <taxon>Digitaria</taxon>
    </lineage>
</organism>
<dbReference type="EMBL" id="JACEFO010001874">
    <property type="protein sequence ID" value="KAF8697466.1"/>
    <property type="molecule type" value="Genomic_DNA"/>
</dbReference>
<feature type="compositionally biased region" description="Basic and acidic residues" evidence="1">
    <location>
        <begin position="220"/>
        <end position="231"/>
    </location>
</feature>